<keyword evidence="2" id="KW-1185">Reference proteome</keyword>
<gene>
    <name evidence="1" type="ORF">VNO77_19511</name>
</gene>
<dbReference type="EMBL" id="JAYMYQ010000004">
    <property type="protein sequence ID" value="KAK7338877.1"/>
    <property type="molecule type" value="Genomic_DNA"/>
</dbReference>
<sequence length="190" mass="21418">MNHLLLELDRIFESLGLAWPSYDTVNLLPSIVFHVALRFFRLGCIAFYWNCRSLLCSSQPLNFLAYLPSGILRCFGPKNSASTSAILERIVTDTIASLIEAYHGAVVWTLEDPRSEHAGEEAKSRYEVPFHLEIWKKSPMQWAYGSRKVSTKGCFRNIQGGVKTQSIVRSGGKLVDPCGLHFLQNLPKLM</sequence>
<comment type="caution">
    <text evidence="1">The sequence shown here is derived from an EMBL/GenBank/DDBJ whole genome shotgun (WGS) entry which is preliminary data.</text>
</comment>
<organism evidence="1 2">
    <name type="scientific">Canavalia gladiata</name>
    <name type="common">Sword bean</name>
    <name type="synonym">Dolichos gladiatus</name>
    <dbReference type="NCBI Taxonomy" id="3824"/>
    <lineage>
        <taxon>Eukaryota</taxon>
        <taxon>Viridiplantae</taxon>
        <taxon>Streptophyta</taxon>
        <taxon>Embryophyta</taxon>
        <taxon>Tracheophyta</taxon>
        <taxon>Spermatophyta</taxon>
        <taxon>Magnoliopsida</taxon>
        <taxon>eudicotyledons</taxon>
        <taxon>Gunneridae</taxon>
        <taxon>Pentapetalae</taxon>
        <taxon>rosids</taxon>
        <taxon>fabids</taxon>
        <taxon>Fabales</taxon>
        <taxon>Fabaceae</taxon>
        <taxon>Papilionoideae</taxon>
        <taxon>50 kb inversion clade</taxon>
        <taxon>NPAAA clade</taxon>
        <taxon>indigoferoid/millettioid clade</taxon>
        <taxon>Phaseoleae</taxon>
        <taxon>Canavalia</taxon>
    </lineage>
</organism>
<name>A0AAN9LMS2_CANGL</name>
<evidence type="ECO:0000313" key="1">
    <source>
        <dbReference type="EMBL" id="KAK7338877.1"/>
    </source>
</evidence>
<evidence type="ECO:0000313" key="2">
    <source>
        <dbReference type="Proteomes" id="UP001367508"/>
    </source>
</evidence>
<dbReference type="Proteomes" id="UP001367508">
    <property type="component" value="Unassembled WGS sequence"/>
</dbReference>
<reference evidence="1 2" key="1">
    <citation type="submission" date="2024-01" db="EMBL/GenBank/DDBJ databases">
        <title>The genomes of 5 underutilized Papilionoideae crops provide insights into root nodulation and disease resistanc.</title>
        <authorList>
            <person name="Jiang F."/>
        </authorList>
    </citation>
    <scope>NUCLEOTIDE SEQUENCE [LARGE SCALE GENOMIC DNA]</scope>
    <source>
        <strain evidence="1">LVBAO_FW01</strain>
        <tissue evidence="1">Leaves</tissue>
    </source>
</reference>
<proteinExistence type="predicted"/>
<accession>A0AAN9LMS2</accession>
<dbReference type="AlphaFoldDB" id="A0AAN9LMS2"/>
<protein>
    <submittedName>
        <fullName evidence="1">Uncharacterized protein</fullName>
    </submittedName>
</protein>